<reference evidence="2 3" key="1">
    <citation type="submission" date="2018-09" db="EMBL/GenBank/DDBJ databases">
        <title>Murine metabolic-syndrome-specific gut microbial biobank.</title>
        <authorList>
            <person name="Liu C."/>
        </authorList>
    </citation>
    <scope>NUCLEOTIDE SEQUENCE [LARGE SCALE GENOMIC DNA]</scope>
    <source>
        <strain evidence="2 3">0.1xD8-82</strain>
    </source>
</reference>
<protein>
    <recommendedName>
        <fullName evidence="1">DUF6472 domain-containing protein</fullName>
    </recommendedName>
</protein>
<proteinExistence type="predicted"/>
<name>A0A3A9AQN1_9FIRM</name>
<dbReference type="EMBL" id="RAYQ01000002">
    <property type="protein sequence ID" value="RKI93539.1"/>
    <property type="molecule type" value="Genomic_DNA"/>
</dbReference>
<dbReference type="RefSeq" id="WP_120466373.1">
    <property type="nucleotide sequence ID" value="NZ_RAYQ01000002.1"/>
</dbReference>
<keyword evidence="3" id="KW-1185">Reference proteome</keyword>
<evidence type="ECO:0000313" key="2">
    <source>
        <dbReference type="EMBL" id="RKI93539.1"/>
    </source>
</evidence>
<comment type="caution">
    <text evidence="2">The sequence shown here is derived from an EMBL/GenBank/DDBJ whole genome shotgun (WGS) entry which is preliminary data.</text>
</comment>
<dbReference type="OrthoDB" id="1823132at2"/>
<sequence>MKKKIKGSTGNCEQCGNYVYDEDYECYTCEVNLDEDEMARFLSDSYTDCPYYRPGDEYLIVRKQM</sequence>
<dbReference type="Proteomes" id="UP000280696">
    <property type="component" value="Unassembled WGS sequence"/>
</dbReference>
<dbReference type="AlphaFoldDB" id="A0A3A9AQN1"/>
<gene>
    <name evidence="2" type="ORF">D7V94_02230</name>
</gene>
<dbReference type="InterPro" id="IPR045525">
    <property type="entry name" value="DUF6472"/>
</dbReference>
<dbReference type="Pfam" id="PF20076">
    <property type="entry name" value="DUF6472"/>
    <property type="match status" value="1"/>
</dbReference>
<accession>A0A3A9AQN1</accession>
<organism evidence="2 3">
    <name type="scientific">Parablautia intestinalis</name>
    <dbReference type="NCBI Taxonomy" id="2320100"/>
    <lineage>
        <taxon>Bacteria</taxon>
        <taxon>Bacillati</taxon>
        <taxon>Bacillota</taxon>
        <taxon>Clostridia</taxon>
        <taxon>Lachnospirales</taxon>
        <taxon>Lachnospiraceae</taxon>
        <taxon>Parablautia</taxon>
    </lineage>
</organism>
<evidence type="ECO:0000313" key="3">
    <source>
        <dbReference type="Proteomes" id="UP000280696"/>
    </source>
</evidence>
<evidence type="ECO:0000259" key="1">
    <source>
        <dbReference type="Pfam" id="PF20076"/>
    </source>
</evidence>
<feature type="domain" description="DUF6472" evidence="1">
    <location>
        <begin position="10"/>
        <end position="65"/>
    </location>
</feature>